<dbReference type="Proteomes" id="UP000187283">
    <property type="component" value="Unassembled WGS sequence"/>
</dbReference>
<proteinExistence type="inferred from homology"/>
<dbReference type="Pfam" id="PF08356">
    <property type="entry name" value="EF_assoc_2"/>
    <property type="match status" value="1"/>
</dbReference>
<evidence type="ECO:0000256" key="12">
    <source>
        <dbReference type="ARBA" id="ARBA00023128"/>
    </source>
</evidence>
<evidence type="ECO:0000256" key="8">
    <source>
        <dbReference type="ARBA" id="ARBA00022787"/>
    </source>
</evidence>
<feature type="domain" description="Miro" evidence="19">
    <location>
        <begin position="1"/>
        <end position="142"/>
    </location>
</feature>
<evidence type="ECO:0000313" key="20">
    <source>
        <dbReference type="EMBL" id="OMJ21065.1"/>
    </source>
</evidence>
<dbReference type="EC" id="3.6.5.-" evidence="15"/>
<accession>A0A1R1Y2N0</accession>
<name>A0A1R1Y2N0_9FUNG</name>
<keyword evidence="5" id="KW-0479">Metal-binding</keyword>
<dbReference type="PRINTS" id="PR00449">
    <property type="entry name" value="RASTRNSFRMNG"/>
</dbReference>
<dbReference type="PROSITE" id="PS51423">
    <property type="entry name" value="MIRO"/>
    <property type="match status" value="1"/>
</dbReference>
<dbReference type="InterPro" id="IPR013567">
    <property type="entry name" value="EF_hand_assoc_2"/>
</dbReference>
<dbReference type="GO" id="GO:0005509">
    <property type="term" value="F:calcium ion binding"/>
    <property type="evidence" value="ECO:0007669"/>
    <property type="project" value="InterPro"/>
</dbReference>
<dbReference type="InterPro" id="IPR021181">
    <property type="entry name" value="Miro"/>
</dbReference>
<dbReference type="AlphaFoldDB" id="A0A1R1Y2N0"/>
<evidence type="ECO:0000256" key="13">
    <source>
        <dbReference type="ARBA" id="ARBA00023134"/>
    </source>
</evidence>
<dbReference type="InterPro" id="IPR027417">
    <property type="entry name" value="P-loop_NTPase"/>
</dbReference>
<dbReference type="FunFam" id="3.40.50.300:FF:000553">
    <property type="entry name" value="Mitochondrial Rho GTPase"/>
    <property type="match status" value="1"/>
</dbReference>
<feature type="region of interest" description="Disordered" evidence="16">
    <location>
        <begin position="370"/>
        <end position="401"/>
    </location>
</feature>
<evidence type="ECO:0000313" key="21">
    <source>
        <dbReference type="Proteomes" id="UP000187283"/>
    </source>
</evidence>
<keyword evidence="4 17" id="KW-0812">Transmembrane</keyword>
<keyword evidence="14 15" id="KW-0472">Membrane</keyword>
<dbReference type="PIRSF" id="PIRSF037488">
    <property type="entry name" value="Mt_Rho_GTPase"/>
    <property type="match status" value="1"/>
</dbReference>
<dbReference type="GO" id="GO:0005741">
    <property type="term" value="C:mitochondrial outer membrane"/>
    <property type="evidence" value="ECO:0007669"/>
    <property type="project" value="UniProtKB-SubCell"/>
</dbReference>
<dbReference type="PANTHER" id="PTHR46819">
    <property type="entry name" value="EF-HAND CALCIUM-BINDING DOMAIN-CONTAINING PROTEIN 7"/>
    <property type="match status" value="1"/>
</dbReference>
<dbReference type="InterPro" id="IPR011992">
    <property type="entry name" value="EF-hand-dom_pair"/>
</dbReference>
<evidence type="ECO:0000256" key="7">
    <source>
        <dbReference type="ARBA" id="ARBA00022741"/>
    </source>
</evidence>
<dbReference type="SMART" id="SM00175">
    <property type="entry name" value="RAB"/>
    <property type="match status" value="1"/>
</dbReference>
<evidence type="ECO:0000259" key="19">
    <source>
        <dbReference type="PROSITE" id="PS51423"/>
    </source>
</evidence>
<evidence type="ECO:0000256" key="15">
    <source>
        <dbReference type="PIRNR" id="PIRNR037488"/>
    </source>
</evidence>
<dbReference type="PANTHER" id="PTHR46819:SF1">
    <property type="entry name" value="EF-HAND CALCIUM-BINDING DOMAIN-CONTAINING PROTEIN 7"/>
    <property type="match status" value="1"/>
</dbReference>
<reference evidence="20 21" key="1">
    <citation type="submission" date="2017-01" db="EMBL/GenBank/DDBJ databases">
        <authorList>
            <person name="Mah S.A."/>
            <person name="Swanson W.J."/>
            <person name="Moy G.W."/>
            <person name="Vacquier V.D."/>
        </authorList>
    </citation>
    <scope>NUCLEOTIDE SEQUENCE [LARGE SCALE GENOMIC DNA]</scope>
    <source>
        <strain evidence="20 21">GSMNP</strain>
    </source>
</reference>
<dbReference type="SUPFAM" id="SSF52540">
    <property type="entry name" value="P-loop containing nucleoside triphosphate hydrolases"/>
    <property type="match status" value="2"/>
</dbReference>
<dbReference type="SMART" id="SM00173">
    <property type="entry name" value="RAS"/>
    <property type="match status" value="1"/>
</dbReference>
<dbReference type="PROSITE" id="PS51419">
    <property type="entry name" value="RAB"/>
    <property type="match status" value="1"/>
</dbReference>
<dbReference type="Pfam" id="PF08355">
    <property type="entry name" value="EF_assoc_1"/>
    <property type="match status" value="1"/>
</dbReference>
<dbReference type="FunFam" id="1.10.238.10:FF:000011">
    <property type="entry name" value="Mitochondrial Rho GTPase"/>
    <property type="match status" value="1"/>
</dbReference>
<feature type="domain" description="EF-hand" evidence="18">
    <location>
        <begin position="278"/>
        <end position="313"/>
    </location>
</feature>
<dbReference type="OrthoDB" id="10020961at2759"/>
<keyword evidence="7 15" id="KW-0547">Nucleotide-binding</keyword>
<dbReference type="InterPro" id="IPR001806">
    <property type="entry name" value="Small_GTPase"/>
</dbReference>
<evidence type="ECO:0000256" key="17">
    <source>
        <dbReference type="SAM" id="Phobius"/>
    </source>
</evidence>
<keyword evidence="13 15" id="KW-0342">GTP-binding</keyword>
<organism evidence="20 21">
    <name type="scientific">Smittium culicis</name>
    <dbReference type="NCBI Taxonomy" id="133412"/>
    <lineage>
        <taxon>Eukaryota</taxon>
        <taxon>Fungi</taxon>
        <taxon>Fungi incertae sedis</taxon>
        <taxon>Zoopagomycota</taxon>
        <taxon>Kickxellomycotina</taxon>
        <taxon>Harpellomycetes</taxon>
        <taxon>Harpellales</taxon>
        <taxon>Legeriomycetaceae</taxon>
        <taxon>Smittium</taxon>
    </lineage>
</organism>
<dbReference type="InterPro" id="IPR018247">
    <property type="entry name" value="EF_Hand_1_Ca_BS"/>
</dbReference>
<dbReference type="SUPFAM" id="SSF47473">
    <property type="entry name" value="EF-hand"/>
    <property type="match status" value="1"/>
</dbReference>
<keyword evidence="9 15" id="KW-0378">Hydrolase</keyword>
<dbReference type="Gene3D" id="3.40.50.300">
    <property type="entry name" value="P-loop containing nucleotide triphosphate hydrolases"/>
    <property type="match status" value="2"/>
</dbReference>
<protein>
    <recommendedName>
        <fullName evidence="15">Mitochondrial Rho GTPase</fullName>
        <ecNumber evidence="15">3.6.5.-</ecNumber>
    </recommendedName>
</protein>
<evidence type="ECO:0000256" key="16">
    <source>
        <dbReference type="SAM" id="MobiDB-lite"/>
    </source>
</evidence>
<dbReference type="GO" id="GO:0003924">
    <property type="term" value="F:GTPase activity"/>
    <property type="evidence" value="ECO:0007669"/>
    <property type="project" value="InterPro"/>
</dbReference>
<evidence type="ECO:0000256" key="3">
    <source>
        <dbReference type="ARBA" id="ARBA00007981"/>
    </source>
</evidence>
<dbReference type="Gene3D" id="1.10.238.10">
    <property type="entry name" value="EF-hand"/>
    <property type="match status" value="2"/>
</dbReference>
<comment type="subcellular location">
    <subcellularLocation>
        <location evidence="2 15">Mitochondrion outer membrane</location>
        <topology evidence="2 15">Single-pass type IV membrane protein</topology>
    </subcellularLocation>
</comment>
<dbReference type="InterPro" id="IPR002048">
    <property type="entry name" value="EF_hand_dom"/>
</dbReference>
<dbReference type="GO" id="GO:0005525">
    <property type="term" value="F:GTP binding"/>
    <property type="evidence" value="ECO:0007669"/>
    <property type="project" value="UniProtKB-KW"/>
</dbReference>
<evidence type="ECO:0000259" key="18">
    <source>
        <dbReference type="PROSITE" id="PS50222"/>
    </source>
</evidence>
<evidence type="ECO:0000256" key="5">
    <source>
        <dbReference type="ARBA" id="ARBA00022723"/>
    </source>
</evidence>
<dbReference type="InterPro" id="IPR013566">
    <property type="entry name" value="EF_hand_assoc_1"/>
</dbReference>
<comment type="caution">
    <text evidence="20">The sequence shown here is derived from an EMBL/GenBank/DDBJ whole genome shotgun (WGS) entry which is preliminary data.</text>
</comment>
<gene>
    <name evidence="20" type="ORF">AYI70_g3703</name>
</gene>
<keyword evidence="10 15" id="KW-0106">Calcium</keyword>
<keyword evidence="6" id="KW-0677">Repeat</keyword>
<evidence type="ECO:0000256" key="1">
    <source>
        <dbReference type="ARBA" id="ARBA00003481"/>
    </source>
</evidence>
<dbReference type="PROSITE" id="PS51421">
    <property type="entry name" value="RAS"/>
    <property type="match status" value="1"/>
</dbReference>
<dbReference type="Pfam" id="PF00071">
    <property type="entry name" value="Ras"/>
    <property type="match status" value="1"/>
</dbReference>
<dbReference type="GO" id="GO:0007005">
    <property type="term" value="P:mitochondrion organization"/>
    <property type="evidence" value="ECO:0007669"/>
    <property type="project" value="InterPro"/>
</dbReference>
<evidence type="ECO:0000256" key="10">
    <source>
        <dbReference type="ARBA" id="ARBA00022837"/>
    </source>
</evidence>
<evidence type="ECO:0000256" key="2">
    <source>
        <dbReference type="ARBA" id="ARBA00004200"/>
    </source>
</evidence>
<feature type="compositionally biased region" description="Basic residues" evidence="16">
    <location>
        <begin position="372"/>
        <end position="387"/>
    </location>
</feature>
<comment type="similarity">
    <text evidence="3 15">Belongs to the mitochondrial Rho GTPase family.</text>
</comment>
<evidence type="ECO:0000256" key="14">
    <source>
        <dbReference type="ARBA" id="ARBA00023136"/>
    </source>
</evidence>
<dbReference type="PROSITE" id="PS00018">
    <property type="entry name" value="EF_HAND_1"/>
    <property type="match status" value="1"/>
</dbReference>
<dbReference type="InterPro" id="IPR052266">
    <property type="entry name" value="Miro-EF-hand_domain"/>
</dbReference>
<comment type="function">
    <text evidence="1 15">Mitochondrial GTPase involved in mitochondrial trafficking. Probably involved in control of anterograde transport of mitochondria and their subcellular distribution.</text>
</comment>
<sequence length="651" mass="73514">MVPVQSVVPEVTIPSEVLPENVTTHIIDTSASSEYREKLDSELQKTNVICMVYSISDRLSFSRIGKFWLPMIRMQGINVPVILVGNKSDQRSILPPESTVQSSEVLQLMSENREIETCLECSAKDMFNITELFYFAQKAVLHPSRLLYDTSTHTMKPKCVQALKRVFWLCDLDGDDVLNSNELNSFQIKCFNISLNERELNDIVAAVRDSLPEGITNGGINLNGFLQLHKLFIQQGRAETTWSVLRKYGYGQDLTLSEDILYPDVEVDSNCCVELSADGFEFITELFRRFDRDKDASLNETELRKLFCVLPDSSPWSEYNFPHCTVTNASGNVTLQGWLAMWSMVTLLDYKLTLEYFGYLGFPGETPSALKSTKRRSVTPRINRKGSNRNSRSLEDLTNKNTSRYFNKDGNNITNGINNHSAAGVFNLPYDEKNSRLKLGNSASNKKLNAKNNTTKIHHNTKSTKTTSLIYVVGSPGSGKIKDFGFYTNLALGNSRAIDCCDLLCMVYDSSDPDSFQYLIDLRNYYNLDNVPTIFIATKSDLDSVVQHSEDPPDIYCRNLKLKPPVFISVKDGQTASIFEKMADSSSKHDSVTPSILLSKKKSLDLVGVFKYSAIITVSIAVAWGIIYGSFNKSKWVENYLYKPFRFFKNF</sequence>
<keyword evidence="11 17" id="KW-1133">Transmembrane helix</keyword>
<evidence type="ECO:0000256" key="9">
    <source>
        <dbReference type="ARBA" id="ARBA00022801"/>
    </source>
</evidence>
<dbReference type="STRING" id="133412.A0A1R1Y2N0"/>
<dbReference type="SMART" id="SM00174">
    <property type="entry name" value="RHO"/>
    <property type="match status" value="1"/>
</dbReference>
<feature type="transmembrane region" description="Helical" evidence="17">
    <location>
        <begin position="609"/>
        <end position="631"/>
    </location>
</feature>
<dbReference type="EMBL" id="LSSN01001093">
    <property type="protein sequence ID" value="OMJ21065.1"/>
    <property type="molecule type" value="Genomic_DNA"/>
</dbReference>
<keyword evidence="12 15" id="KW-0496">Mitochondrion</keyword>
<evidence type="ECO:0000256" key="6">
    <source>
        <dbReference type="ARBA" id="ARBA00022737"/>
    </source>
</evidence>
<dbReference type="InterPro" id="IPR020860">
    <property type="entry name" value="MIRO_dom"/>
</dbReference>
<evidence type="ECO:0000256" key="11">
    <source>
        <dbReference type="ARBA" id="ARBA00022989"/>
    </source>
</evidence>
<evidence type="ECO:0000256" key="4">
    <source>
        <dbReference type="ARBA" id="ARBA00022692"/>
    </source>
</evidence>
<keyword evidence="21" id="KW-1185">Reference proteome</keyword>
<dbReference type="PROSITE" id="PS50222">
    <property type="entry name" value="EF_HAND_2"/>
    <property type="match status" value="1"/>
</dbReference>
<keyword evidence="8 15" id="KW-1000">Mitochondrion outer membrane</keyword>